<evidence type="ECO:0000313" key="11">
    <source>
        <dbReference type="Proteomes" id="UP000309872"/>
    </source>
</evidence>
<dbReference type="SUPFAM" id="SSF56037">
    <property type="entry name" value="PheT/TilS domain"/>
    <property type="match status" value="1"/>
</dbReference>
<evidence type="ECO:0000256" key="7">
    <source>
        <dbReference type="ARBA" id="ARBA00048539"/>
    </source>
</evidence>
<evidence type="ECO:0000313" key="10">
    <source>
        <dbReference type="EMBL" id="TJY68560.1"/>
    </source>
</evidence>
<dbReference type="EMBL" id="SUKA01000001">
    <property type="protein sequence ID" value="TJY68560.1"/>
    <property type="molecule type" value="Genomic_DNA"/>
</dbReference>
<evidence type="ECO:0000256" key="3">
    <source>
        <dbReference type="ARBA" id="ARBA00022598"/>
    </source>
</evidence>
<dbReference type="InterPro" id="IPR011063">
    <property type="entry name" value="TilS/TtcA_N"/>
</dbReference>
<evidence type="ECO:0000256" key="5">
    <source>
        <dbReference type="ARBA" id="ARBA00022741"/>
    </source>
</evidence>
<comment type="similarity">
    <text evidence="8">Belongs to the tRNA(Ile)-lysidine synthase family.</text>
</comment>
<evidence type="ECO:0000256" key="4">
    <source>
        <dbReference type="ARBA" id="ARBA00022694"/>
    </source>
</evidence>
<evidence type="ECO:0000256" key="6">
    <source>
        <dbReference type="ARBA" id="ARBA00022840"/>
    </source>
</evidence>
<dbReference type="Pfam" id="PF11734">
    <property type="entry name" value="TilS_C"/>
    <property type="match status" value="1"/>
</dbReference>
<feature type="domain" description="Lysidine-tRNA(Ile) synthetase C-terminal" evidence="9">
    <location>
        <begin position="364"/>
        <end position="437"/>
    </location>
</feature>
<comment type="domain">
    <text evidence="8">The N-terminal region contains the highly conserved SGGXDS motif, predicted to be a P-loop motif involved in ATP binding.</text>
</comment>
<evidence type="ECO:0000256" key="8">
    <source>
        <dbReference type="HAMAP-Rule" id="MF_01161"/>
    </source>
</evidence>
<evidence type="ECO:0000256" key="2">
    <source>
        <dbReference type="ARBA" id="ARBA00022490"/>
    </source>
</evidence>
<keyword evidence="6 8" id="KW-0067">ATP-binding</keyword>
<dbReference type="NCBIfam" id="TIGR02433">
    <property type="entry name" value="lysidine_TilS_C"/>
    <property type="match status" value="1"/>
</dbReference>
<comment type="caution">
    <text evidence="10">The sequence shown here is derived from an EMBL/GenBank/DDBJ whole genome shotgun (WGS) entry which is preliminary data.</text>
</comment>
<dbReference type="PANTHER" id="PTHR43033">
    <property type="entry name" value="TRNA(ILE)-LYSIDINE SYNTHASE-RELATED"/>
    <property type="match status" value="1"/>
</dbReference>
<dbReference type="GO" id="GO:0032267">
    <property type="term" value="F:tRNA(Ile)-lysidine synthase activity"/>
    <property type="evidence" value="ECO:0007669"/>
    <property type="project" value="UniProtKB-EC"/>
</dbReference>
<proteinExistence type="inferred from homology"/>
<comment type="function">
    <text evidence="8">Ligates lysine onto the cytidine present at position 34 of the AUA codon-specific tRNA(Ile) that contains the anticodon CAU, in an ATP-dependent manner. Cytidine is converted to lysidine, thus changing the amino acid specificity of the tRNA from methionine to isoleucine.</text>
</comment>
<keyword evidence="11" id="KW-1185">Reference proteome</keyword>
<keyword evidence="4 8" id="KW-0819">tRNA processing</keyword>
<dbReference type="OrthoDB" id="9807403at2"/>
<dbReference type="PANTHER" id="PTHR43033:SF1">
    <property type="entry name" value="TRNA(ILE)-LYSIDINE SYNTHASE-RELATED"/>
    <property type="match status" value="1"/>
</dbReference>
<sequence>MKLLDRFWDYCADNELFVAGDKVLLGVSGGRDSMLMATLFLKAQVAFEIAHCNFGLRGQESDEDEALVRGFAREHNVLIHVKKIDTLSYAEINKISIQMAARDLRYAWFDVLARETSCKYIAIAQHKNDHVETVLLNLIRGTGLQGLQGIKSKRGNIIRPLLFLTANEVSEAVAELKVPFRDDSSNFSTKYVRNKIRLDIIPQFESLNTDFIDTMDGNIQRFQESYSLLQSFIDPLRRQLFEADVGEERWKIKKEELRAQSMPLLFSLFEPYGFSKITLQDLRRAIDAEPGRIFESREYQLLLDRAYVLLKKRDFFVDEVEVPEHVQEVNWLNKIFHMLVSEPTEIRQDVEVAQIDYRKLIFPLKVRSWQEGDVFYPLGMKGKKKLSDYFVDKKVSLFDKKNIAIWVNGNGEIMWISGYRLDDRYKIRDNTQKVLTLVRK</sequence>
<feature type="binding site" evidence="8">
    <location>
        <begin position="28"/>
        <end position="33"/>
    </location>
    <ligand>
        <name>ATP</name>
        <dbReference type="ChEBI" id="CHEBI:30616"/>
    </ligand>
</feature>
<evidence type="ECO:0000259" key="9">
    <source>
        <dbReference type="SMART" id="SM00977"/>
    </source>
</evidence>
<dbReference type="Proteomes" id="UP000309872">
    <property type="component" value="Unassembled WGS sequence"/>
</dbReference>
<dbReference type="Gene3D" id="3.40.50.620">
    <property type="entry name" value="HUPs"/>
    <property type="match status" value="1"/>
</dbReference>
<dbReference type="GO" id="GO:0005737">
    <property type="term" value="C:cytoplasm"/>
    <property type="evidence" value="ECO:0007669"/>
    <property type="project" value="UniProtKB-SubCell"/>
</dbReference>
<comment type="subcellular location">
    <subcellularLocation>
        <location evidence="1 8">Cytoplasm</location>
    </subcellularLocation>
</comment>
<dbReference type="AlphaFoldDB" id="A0A4U0H9M6"/>
<keyword evidence="5 8" id="KW-0547">Nucleotide-binding</keyword>
<comment type="catalytic activity">
    <reaction evidence="7 8">
        <text>cytidine(34) in tRNA(Ile2) + L-lysine + ATP = lysidine(34) in tRNA(Ile2) + AMP + diphosphate + H(+)</text>
        <dbReference type="Rhea" id="RHEA:43744"/>
        <dbReference type="Rhea" id="RHEA-COMP:10625"/>
        <dbReference type="Rhea" id="RHEA-COMP:10670"/>
        <dbReference type="ChEBI" id="CHEBI:15378"/>
        <dbReference type="ChEBI" id="CHEBI:30616"/>
        <dbReference type="ChEBI" id="CHEBI:32551"/>
        <dbReference type="ChEBI" id="CHEBI:33019"/>
        <dbReference type="ChEBI" id="CHEBI:82748"/>
        <dbReference type="ChEBI" id="CHEBI:83665"/>
        <dbReference type="ChEBI" id="CHEBI:456215"/>
        <dbReference type="EC" id="6.3.4.19"/>
    </reaction>
</comment>
<dbReference type="InterPro" id="IPR012094">
    <property type="entry name" value="tRNA_Ile_lys_synt"/>
</dbReference>
<dbReference type="InterPro" id="IPR012796">
    <property type="entry name" value="Lysidine-tRNA-synth_C"/>
</dbReference>
<keyword evidence="2 8" id="KW-0963">Cytoplasm</keyword>
<organism evidence="10 11">
    <name type="scientific">Sphingobacterium alkalisoli</name>
    <dbReference type="NCBI Taxonomy" id="1874115"/>
    <lineage>
        <taxon>Bacteria</taxon>
        <taxon>Pseudomonadati</taxon>
        <taxon>Bacteroidota</taxon>
        <taxon>Sphingobacteriia</taxon>
        <taxon>Sphingobacteriales</taxon>
        <taxon>Sphingobacteriaceae</taxon>
        <taxon>Sphingobacterium</taxon>
    </lineage>
</organism>
<dbReference type="SUPFAM" id="SSF52402">
    <property type="entry name" value="Adenine nucleotide alpha hydrolases-like"/>
    <property type="match status" value="1"/>
</dbReference>
<dbReference type="Pfam" id="PF01171">
    <property type="entry name" value="ATP_bind_3"/>
    <property type="match status" value="1"/>
</dbReference>
<dbReference type="RefSeq" id="WP_136819432.1">
    <property type="nucleotide sequence ID" value="NZ_BMJX01000001.1"/>
</dbReference>
<gene>
    <name evidence="8 10" type="primary">tilS</name>
    <name evidence="10" type="ORF">FAZ19_04715</name>
</gene>
<keyword evidence="3 8" id="KW-0436">Ligase</keyword>
<accession>A0A4U0H9M6</accession>
<dbReference type="CDD" id="cd01992">
    <property type="entry name" value="TilS_N"/>
    <property type="match status" value="1"/>
</dbReference>
<protein>
    <recommendedName>
        <fullName evidence="8">tRNA(Ile)-lysidine synthase</fullName>
        <ecNumber evidence="8">6.3.4.19</ecNumber>
    </recommendedName>
    <alternativeName>
        <fullName evidence="8">tRNA(Ile)-2-lysyl-cytidine synthase</fullName>
    </alternativeName>
    <alternativeName>
        <fullName evidence="8">tRNA(Ile)-lysidine synthetase</fullName>
    </alternativeName>
</protein>
<name>A0A4U0H9M6_9SPHI</name>
<dbReference type="InterPro" id="IPR012795">
    <property type="entry name" value="tRNA_Ile_lys_synt_N"/>
</dbReference>
<dbReference type="InterPro" id="IPR014729">
    <property type="entry name" value="Rossmann-like_a/b/a_fold"/>
</dbReference>
<dbReference type="NCBIfam" id="TIGR02432">
    <property type="entry name" value="lysidine_TilS_N"/>
    <property type="match status" value="1"/>
</dbReference>
<dbReference type="EC" id="6.3.4.19" evidence="8"/>
<dbReference type="GO" id="GO:0005524">
    <property type="term" value="F:ATP binding"/>
    <property type="evidence" value="ECO:0007669"/>
    <property type="project" value="UniProtKB-UniRule"/>
</dbReference>
<evidence type="ECO:0000256" key="1">
    <source>
        <dbReference type="ARBA" id="ARBA00004496"/>
    </source>
</evidence>
<dbReference type="HAMAP" id="MF_01161">
    <property type="entry name" value="tRNA_Ile_lys_synt"/>
    <property type="match status" value="1"/>
</dbReference>
<reference evidence="10 11" key="1">
    <citation type="submission" date="2019-04" db="EMBL/GenBank/DDBJ databases">
        <title>Sphingobacterium olei sp. nov., isolated from oil-contaminated soil.</title>
        <authorList>
            <person name="Liu B."/>
        </authorList>
    </citation>
    <scope>NUCLEOTIDE SEQUENCE [LARGE SCALE GENOMIC DNA]</scope>
    <source>
        <strain evidence="10 11">Y3L14</strain>
    </source>
</reference>
<dbReference type="SMART" id="SM00977">
    <property type="entry name" value="TilS_C"/>
    <property type="match status" value="1"/>
</dbReference>
<dbReference type="GO" id="GO:0006400">
    <property type="term" value="P:tRNA modification"/>
    <property type="evidence" value="ECO:0007669"/>
    <property type="project" value="UniProtKB-UniRule"/>
</dbReference>